<reference evidence="2 3" key="1">
    <citation type="submission" date="2015-04" db="EMBL/GenBank/DDBJ databases">
        <title>Draft genome of the roundworm Trichinella nativa.</title>
        <authorList>
            <person name="Mitreva M."/>
        </authorList>
    </citation>
    <scope>NUCLEOTIDE SEQUENCE [LARGE SCALE GENOMIC DNA]</scope>
    <source>
        <strain evidence="2 3">ISS45</strain>
    </source>
</reference>
<comment type="caution">
    <text evidence="2">The sequence shown here is derived from an EMBL/GenBank/DDBJ whole genome shotgun (WGS) entry which is preliminary data.</text>
</comment>
<evidence type="ECO:0000256" key="1">
    <source>
        <dbReference type="SAM" id="Phobius"/>
    </source>
</evidence>
<dbReference type="Proteomes" id="UP000243006">
    <property type="component" value="Unassembled WGS sequence"/>
</dbReference>
<evidence type="ECO:0000313" key="3">
    <source>
        <dbReference type="Proteomes" id="UP000243006"/>
    </source>
</evidence>
<name>A0A1Y3EMB9_9BILA</name>
<dbReference type="EMBL" id="LVZM01012149">
    <property type="protein sequence ID" value="OUC44689.1"/>
    <property type="molecule type" value="Genomic_DNA"/>
</dbReference>
<evidence type="ECO:0000313" key="2">
    <source>
        <dbReference type="EMBL" id="OUC44689.1"/>
    </source>
</evidence>
<proteinExistence type="predicted"/>
<keyword evidence="1" id="KW-0812">Transmembrane</keyword>
<dbReference type="AlphaFoldDB" id="A0A1Y3EMB9"/>
<keyword evidence="1" id="KW-0472">Membrane</keyword>
<protein>
    <submittedName>
        <fullName evidence="2">Uncharacterized protein</fullName>
    </submittedName>
</protein>
<feature type="non-terminal residue" evidence="2">
    <location>
        <position position="1"/>
    </location>
</feature>
<keyword evidence="1" id="KW-1133">Transmembrane helix</keyword>
<gene>
    <name evidence="2" type="ORF">D917_08886</name>
</gene>
<feature type="transmembrane region" description="Helical" evidence="1">
    <location>
        <begin position="75"/>
        <end position="97"/>
    </location>
</feature>
<sequence>HEEKTVLDEEKSSWLAQLIAANQEADLLRLQLNETQNHQGVMDVSDVIASNEENILFPSERSSIIKEQSCQCEELGGYLGLCIILIVGVVMALLPWFSSLTATLDNM</sequence>
<organism evidence="2 3">
    <name type="scientific">Trichinella nativa</name>
    <dbReference type="NCBI Taxonomy" id="6335"/>
    <lineage>
        <taxon>Eukaryota</taxon>
        <taxon>Metazoa</taxon>
        <taxon>Ecdysozoa</taxon>
        <taxon>Nematoda</taxon>
        <taxon>Enoplea</taxon>
        <taxon>Dorylaimia</taxon>
        <taxon>Trichinellida</taxon>
        <taxon>Trichinellidae</taxon>
        <taxon>Trichinella</taxon>
    </lineage>
</organism>
<accession>A0A1Y3EMB9</accession>